<dbReference type="InterPro" id="IPR007712">
    <property type="entry name" value="RelE/ParE_toxin"/>
</dbReference>
<dbReference type="Pfam" id="PF05016">
    <property type="entry name" value="ParE_toxin"/>
    <property type="match status" value="1"/>
</dbReference>
<dbReference type="PANTHER" id="PTHR33755:SF5">
    <property type="entry name" value="TYPE II TOXIN-ANTITOXIN SYSTEM RELE_PARE FAMILY TOXIN"/>
    <property type="match status" value="1"/>
</dbReference>
<comment type="similarity">
    <text evidence="1">Belongs to the RelE toxin family.</text>
</comment>
<gene>
    <name evidence="3" type="ORF">L6773_16205</name>
</gene>
<protein>
    <submittedName>
        <fullName evidence="3">Type II toxin-antitoxin system RelE/ParE family toxin</fullName>
    </submittedName>
</protein>
<evidence type="ECO:0000256" key="2">
    <source>
        <dbReference type="ARBA" id="ARBA00022649"/>
    </source>
</evidence>
<dbReference type="Gene3D" id="3.30.2310.20">
    <property type="entry name" value="RelE-like"/>
    <property type="match status" value="1"/>
</dbReference>
<keyword evidence="2" id="KW-1277">Toxin-antitoxin system</keyword>
<keyword evidence="4" id="KW-1185">Reference proteome</keyword>
<dbReference type="EMBL" id="JAKLWS010000026">
    <property type="protein sequence ID" value="MCG2590122.1"/>
    <property type="molecule type" value="Genomic_DNA"/>
</dbReference>
<organism evidence="3 4">
    <name type="scientific">Rhodohalobacter sulfatireducens</name>
    <dbReference type="NCBI Taxonomy" id="2911366"/>
    <lineage>
        <taxon>Bacteria</taxon>
        <taxon>Pseudomonadati</taxon>
        <taxon>Balneolota</taxon>
        <taxon>Balneolia</taxon>
        <taxon>Balneolales</taxon>
        <taxon>Balneolaceae</taxon>
        <taxon>Rhodohalobacter</taxon>
    </lineage>
</organism>
<dbReference type="InterPro" id="IPR035093">
    <property type="entry name" value="RelE/ParE_toxin_dom_sf"/>
</dbReference>
<evidence type="ECO:0000313" key="3">
    <source>
        <dbReference type="EMBL" id="MCG2590122.1"/>
    </source>
</evidence>
<accession>A0ABS9KH37</accession>
<dbReference type="PANTHER" id="PTHR33755">
    <property type="entry name" value="TOXIN PARE1-RELATED"/>
    <property type="match status" value="1"/>
</dbReference>
<comment type="caution">
    <text evidence="3">The sequence shown here is derived from an EMBL/GenBank/DDBJ whole genome shotgun (WGS) entry which is preliminary data.</text>
</comment>
<dbReference type="Proteomes" id="UP001165366">
    <property type="component" value="Unassembled WGS sequence"/>
</dbReference>
<dbReference type="InterPro" id="IPR051803">
    <property type="entry name" value="TA_system_RelE-like_toxin"/>
</dbReference>
<reference evidence="3" key="1">
    <citation type="submission" date="2022-01" db="EMBL/GenBank/DDBJ databases">
        <authorList>
            <person name="Wang Y."/>
        </authorList>
    </citation>
    <scope>NUCLEOTIDE SEQUENCE</scope>
    <source>
        <strain evidence="3">WB101</strain>
    </source>
</reference>
<sequence length="82" mass="9951">MKIIWTSKAEKHLSQIFDYIAEDSPYYASRTIERIISIAEKISKNPHKGRTVPEYQDRNIREVFMHPYRIIYFIKEIRNLYS</sequence>
<name>A0ABS9KH37_9BACT</name>
<evidence type="ECO:0000313" key="4">
    <source>
        <dbReference type="Proteomes" id="UP001165366"/>
    </source>
</evidence>
<evidence type="ECO:0000256" key="1">
    <source>
        <dbReference type="ARBA" id="ARBA00006226"/>
    </source>
</evidence>
<reference evidence="3" key="2">
    <citation type="submission" date="2024-05" db="EMBL/GenBank/DDBJ databases">
        <title>Rhodohalobacter halophilus gen. nov., sp. nov., a moderately halophilic member of the family Balneolaceae.</title>
        <authorList>
            <person name="Xia J."/>
        </authorList>
    </citation>
    <scope>NUCLEOTIDE SEQUENCE</scope>
    <source>
        <strain evidence="3">WB101</strain>
    </source>
</reference>
<dbReference type="RefSeq" id="WP_237855479.1">
    <property type="nucleotide sequence ID" value="NZ_JAKLWS010000026.1"/>
</dbReference>
<proteinExistence type="inferred from homology"/>